<proteinExistence type="predicted"/>
<dbReference type="RefSeq" id="WP_226030718.1">
    <property type="nucleotide sequence ID" value="NZ_BAABIV010000002.1"/>
</dbReference>
<dbReference type="InterPro" id="IPR016039">
    <property type="entry name" value="Thiolase-like"/>
</dbReference>
<reference evidence="5" key="1">
    <citation type="journal article" date="2019" name="Int. J. Syst. Evol. Microbiol.">
        <title>The Global Catalogue of Microorganisms (GCM) 10K type strain sequencing project: providing services to taxonomists for standard genome sequencing and annotation.</title>
        <authorList>
            <consortium name="The Broad Institute Genomics Platform"/>
            <consortium name="The Broad Institute Genome Sequencing Center for Infectious Disease"/>
            <person name="Wu L."/>
            <person name="Ma J."/>
        </authorList>
    </citation>
    <scope>NUCLEOTIDE SEQUENCE [LARGE SCALE GENOMIC DNA]</scope>
    <source>
        <strain evidence="5">JCM 17657</strain>
    </source>
</reference>
<evidence type="ECO:0000256" key="1">
    <source>
        <dbReference type="ARBA" id="ARBA00022679"/>
    </source>
</evidence>
<feature type="domain" description="Beta-ketoacyl-[acyl-carrier-protein] synthase III C-terminal" evidence="3">
    <location>
        <begin position="244"/>
        <end position="335"/>
    </location>
</feature>
<evidence type="ECO:0000313" key="5">
    <source>
        <dbReference type="Proteomes" id="UP001500610"/>
    </source>
</evidence>
<evidence type="ECO:0000313" key="4">
    <source>
        <dbReference type="EMBL" id="GAA4972832.1"/>
    </source>
</evidence>
<organism evidence="4 5">
    <name type="scientific">Streptomyces hyderabadensis</name>
    <dbReference type="NCBI Taxonomy" id="598549"/>
    <lineage>
        <taxon>Bacteria</taxon>
        <taxon>Bacillati</taxon>
        <taxon>Actinomycetota</taxon>
        <taxon>Actinomycetes</taxon>
        <taxon>Kitasatosporales</taxon>
        <taxon>Streptomycetaceae</taxon>
        <taxon>Streptomyces</taxon>
    </lineage>
</organism>
<sequence>MRFEDLYITGVGVHIPGRTKVTDAVDRGAFDERLARQTDLASVAVSDGVSAPEMAAEAARTALRRSGTVPLDVDLILHADVYYQGHDLWAPVSYIQREAVGNRCPAIEVRQLSNGGMAAMELAAGMLNGGLRTSSALLTTGDRFCEPGFDRWHGDPGTVYGDGGTALVLSRRPGFAQLRSLCTVSEPELEEMHRGDDPFGAEPFEVRQPMDLEATKQAFIDKVGVSYSVARVKASQSEVLKRALNDAGCELSDIDWFVLPHFGRRRLTQTFLRPWGIDASATTWSWGRTVGHLGAGDQFAGLAHLAESGSAKPGQRCLLAGIGAGFTWSCAVVEIRRAPSWDNP</sequence>
<accession>A0ABP9HKQ4</accession>
<dbReference type="SUPFAM" id="SSF53901">
    <property type="entry name" value="Thiolase-like"/>
    <property type="match status" value="1"/>
</dbReference>
<keyword evidence="5" id="KW-1185">Reference proteome</keyword>
<dbReference type="CDD" id="cd00827">
    <property type="entry name" value="init_cond_enzymes"/>
    <property type="match status" value="1"/>
</dbReference>
<comment type="caution">
    <text evidence="4">The sequence shown here is derived from an EMBL/GenBank/DDBJ whole genome shotgun (WGS) entry which is preliminary data.</text>
</comment>
<dbReference type="Gene3D" id="3.40.47.10">
    <property type="match status" value="2"/>
</dbReference>
<evidence type="ECO:0000259" key="3">
    <source>
        <dbReference type="Pfam" id="PF08541"/>
    </source>
</evidence>
<keyword evidence="1" id="KW-0808">Transferase</keyword>
<gene>
    <name evidence="4" type="ORF">GCM10023257_06440</name>
</gene>
<dbReference type="Pfam" id="PF08541">
    <property type="entry name" value="ACP_syn_III_C"/>
    <property type="match status" value="1"/>
</dbReference>
<protein>
    <recommendedName>
        <fullName evidence="3">Beta-ketoacyl-[acyl-carrier-protein] synthase III C-terminal domain-containing protein</fullName>
    </recommendedName>
</protein>
<dbReference type="PANTHER" id="PTHR34069">
    <property type="entry name" value="3-OXOACYL-[ACYL-CARRIER-PROTEIN] SYNTHASE 3"/>
    <property type="match status" value="1"/>
</dbReference>
<dbReference type="Proteomes" id="UP001500610">
    <property type="component" value="Unassembled WGS sequence"/>
</dbReference>
<dbReference type="PANTHER" id="PTHR34069:SF2">
    <property type="entry name" value="BETA-KETOACYL-[ACYL-CARRIER-PROTEIN] SYNTHASE III"/>
    <property type="match status" value="1"/>
</dbReference>
<name>A0ABP9HKQ4_9ACTN</name>
<dbReference type="EMBL" id="BAABIV010000002">
    <property type="protein sequence ID" value="GAA4972832.1"/>
    <property type="molecule type" value="Genomic_DNA"/>
</dbReference>
<evidence type="ECO:0000256" key="2">
    <source>
        <dbReference type="ARBA" id="ARBA00023315"/>
    </source>
</evidence>
<keyword evidence="2" id="KW-0012">Acyltransferase</keyword>
<dbReference type="InterPro" id="IPR013747">
    <property type="entry name" value="ACP_syn_III_C"/>
</dbReference>